<evidence type="ECO:0000256" key="4">
    <source>
        <dbReference type="ARBA" id="ARBA00022960"/>
    </source>
</evidence>
<dbReference type="GO" id="GO:0009252">
    <property type="term" value="P:peptidoglycan biosynthetic process"/>
    <property type="evidence" value="ECO:0007669"/>
    <property type="project" value="UniProtKB-UniPathway"/>
</dbReference>
<evidence type="ECO:0000256" key="1">
    <source>
        <dbReference type="ARBA" id="ARBA00004752"/>
    </source>
</evidence>
<keyword evidence="3" id="KW-0808">Transferase</keyword>
<dbReference type="InterPro" id="IPR045380">
    <property type="entry name" value="LD_TPept_scaffold_dom"/>
</dbReference>
<dbReference type="AlphaFoldDB" id="A0A1I4LGA3"/>
<dbReference type="SUPFAM" id="SSF141523">
    <property type="entry name" value="L,D-transpeptidase catalytic domain-like"/>
    <property type="match status" value="1"/>
</dbReference>
<evidence type="ECO:0000256" key="5">
    <source>
        <dbReference type="ARBA" id="ARBA00022984"/>
    </source>
</evidence>
<feature type="active site" description="Proton donor/acceptor" evidence="7">
    <location>
        <position position="452"/>
    </location>
</feature>
<dbReference type="Gene3D" id="1.10.101.10">
    <property type="entry name" value="PGBD-like superfamily/PGBD"/>
    <property type="match status" value="1"/>
</dbReference>
<evidence type="ECO:0000256" key="7">
    <source>
        <dbReference type="PROSITE-ProRule" id="PRU01373"/>
    </source>
</evidence>
<dbReference type="Pfam" id="PF20142">
    <property type="entry name" value="Scaffold"/>
    <property type="match status" value="1"/>
</dbReference>
<evidence type="ECO:0000259" key="8">
    <source>
        <dbReference type="PROSITE" id="PS52029"/>
    </source>
</evidence>
<evidence type="ECO:0000256" key="2">
    <source>
        <dbReference type="ARBA" id="ARBA00005992"/>
    </source>
</evidence>
<feature type="active site" description="Nucleophile" evidence="7">
    <location>
        <position position="471"/>
    </location>
</feature>
<protein>
    <submittedName>
        <fullName evidence="9">Murein L,D-transpeptidase YcbB/YkuD</fullName>
    </submittedName>
</protein>
<evidence type="ECO:0000256" key="6">
    <source>
        <dbReference type="ARBA" id="ARBA00023316"/>
    </source>
</evidence>
<dbReference type="Pfam" id="PF01471">
    <property type="entry name" value="PG_binding_1"/>
    <property type="match status" value="1"/>
</dbReference>
<organism evidence="9 10">
    <name type="scientific">Shimia aestuarii</name>
    <dbReference type="NCBI Taxonomy" id="254406"/>
    <lineage>
        <taxon>Bacteria</taxon>
        <taxon>Pseudomonadati</taxon>
        <taxon>Pseudomonadota</taxon>
        <taxon>Alphaproteobacteria</taxon>
        <taxon>Rhodobacterales</taxon>
        <taxon>Roseobacteraceae</taxon>
    </lineage>
</organism>
<dbReference type="InterPro" id="IPR036365">
    <property type="entry name" value="PGBD-like_sf"/>
</dbReference>
<proteinExistence type="inferred from homology"/>
<dbReference type="PANTHER" id="PTHR41533">
    <property type="entry name" value="L,D-TRANSPEPTIDASE HI_1667-RELATED"/>
    <property type="match status" value="1"/>
</dbReference>
<evidence type="ECO:0000313" key="10">
    <source>
        <dbReference type="Proteomes" id="UP000199144"/>
    </source>
</evidence>
<dbReference type="Pfam" id="PF03734">
    <property type="entry name" value="YkuD"/>
    <property type="match status" value="1"/>
</dbReference>
<gene>
    <name evidence="9" type="ORF">SAMN04488042_10271</name>
</gene>
<dbReference type="InterPro" id="IPR002477">
    <property type="entry name" value="Peptidoglycan-bd-like"/>
</dbReference>
<reference evidence="9 10" key="1">
    <citation type="submission" date="2016-10" db="EMBL/GenBank/DDBJ databases">
        <authorList>
            <person name="de Groot N.N."/>
        </authorList>
    </citation>
    <scope>NUCLEOTIDE SEQUENCE [LARGE SCALE GENOMIC DNA]</scope>
    <source>
        <strain evidence="9 10">DSM 15283</strain>
    </source>
</reference>
<dbReference type="PROSITE" id="PS52029">
    <property type="entry name" value="LD_TPASE"/>
    <property type="match status" value="1"/>
</dbReference>
<dbReference type="Proteomes" id="UP000199144">
    <property type="component" value="Unassembled WGS sequence"/>
</dbReference>
<dbReference type="InterPro" id="IPR036366">
    <property type="entry name" value="PGBDSf"/>
</dbReference>
<dbReference type="GO" id="GO:0004180">
    <property type="term" value="F:carboxypeptidase activity"/>
    <property type="evidence" value="ECO:0007669"/>
    <property type="project" value="UniProtKB-ARBA"/>
</dbReference>
<feature type="domain" description="L,D-TPase catalytic" evidence="8">
    <location>
        <begin position="324"/>
        <end position="499"/>
    </location>
</feature>
<dbReference type="InterPro" id="IPR052905">
    <property type="entry name" value="LD-transpeptidase_YkuD-like"/>
</dbReference>
<keyword evidence="6 7" id="KW-0961">Cell wall biogenesis/degradation</keyword>
<sequence length="549" mass="60779">MKGQGIMRTGVKRLAAAVLVSVAVMGFGGAMAGPVEREIEAMALALGSTAQSETGQREIETEAFVPRFYALRGFAPAWMAPDAAEALFRELELGVAQGFQEQDFRLAELRAFHERARERGAPEDIAAYEFLASDAAARLLSFVIFGKVDPTAFDKDWNFDRLVLQQDPAEVVNAYLANEGFGALMARVTLGAAQYRDLVTALARYREVAAAGGWPRVPSEHVLKPGDVAAAVEALRYRLAAEAALNAGQILPEAPATGEPAAWLYDANLQEDVKVFQARHGLEADGVIGEKTFQALNRTAAERVDQIRLSLERARWIMRDLGAEYVLVNIAGGRTYYIKGDDVWTTRSVTGSQYRQTPVFRDNIQYMEINPTWTVPRSIFLKDKLARIREDPGYLERGGYVVKNAEGQVIPAQTVNWAADNPGVTLMQTPGPKNALGRVKFMFPNKHAVYLHDTDNPALFQRNERNLSSGCVRLEHPFEFANFLMEGAPDWNGARLQAILDSGKTTRIDLPRPVPVLLTYWTAWVEAGTVQFREDLYGRDTAVLEALNR</sequence>
<keyword evidence="10" id="KW-1185">Reference proteome</keyword>
<evidence type="ECO:0000313" key="9">
    <source>
        <dbReference type="EMBL" id="SFL89863.1"/>
    </source>
</evidence>
<dbReference type="GO" id="GO:0008360">
    <property type="term" value="P:regulation of cell shape"/>
    <property type="evidence" value="ECO:0007669"/>
    <property type="project" value="UniProtKB-UniRule"/>
</dbReference>
<dbReference type="GO" id="GO:0016740">
    <property type="term" value="F:transferase activity"/>
    <property type="evidence" value="ECO:0007669"/>
    <property type="project" value="UniProtKB-KW"/>
</dbReference>
<dbReference type="Gene3D" id="2.40.440.10">
    <property type="entry name" value="L,D-transpeptidase catalytic domain-like"/>
    <property type="match status" value="1"/>
</dbReference>
<comment type="pathway">
    <text evidence="1 7">Cell wall biogenesis; peptidoglycan biosynthesis.</text>
</comment>
<dbReference type="STRING" id="254406.SAMN04488042_10271"/>
<dbReference type="PANTHER" id="PTHR41533:SF2">
    <property type="entry name" value="BLR7131 PROTEIN"/>
    <property type="match status" value="1"/>
</dbReference>
<keyword evidence="5 7" id="KW-0573">Peptidoglycan synthesis</keyword>
<evidence type="ECO:0000256" key="3">
    <source>
        <dbReference type="ARBA" id="ARBA00022679"/>
    </source>
</evidence>
<dbReference type="UniPathway" id="UPA00219"/>
<accession>A0A1I4LGA3</accession>
<name>A0A1I4LGA3_9RHOB</name>
<keyword evidence="4 7" id="KW-0133">Cell shape</keyword>
<dbReference type="SUPFAM" id="SSF47090">
    <property type="entry name" value="PGBD-like"/>
    <property type="match status" value="1"/>
</dbReference>
<dbReference type="InterPro" id="IPR005490">
    <property type="entry name" value="LD_TPept_cat_dom"/>
</dbReference>
<comment type="similarity">
    <text evidence="2">Belongs to the YkuD family.</text>
</comment>
<dbReference type="InterPro" id="IPR038063">
    <property type="entry name" value="Transpep_catalytic_dom"/>
</dbReference>
<dbReference type="CDD" id="cd16913">
    <property type="entry name" value="YkuD_like"/>
    <property type="match status" value="1"/>
</dbReference>
<dbReference type="GO" id="GO:0071555">
    <property type="term" value="P:cell wall organization"/>
    <property type="evidence" value="ECO:0007669"/>
    <property type="project" value="UniProtKB-UniRule"/>
</dbReference>
<dbReference type="EMBL" id="FOTQ01000002">
    <property type="protein sequence ID" value="SFL89863.1"/>
    <property type="molecule type" value="Genomic_DNA"/>
</dbReference>